<keyword evidence="2" id="KW-0479">Metal-binding</keyword>
<evidence type="ECO:0000256" key="4">
    <source>
        <dbReference type="ARBA" id="ARBA00022833"/>
    </source>
</evidence>
<comment type="subcellular location">
    <subcellularLocation>
        <location evidence="1">Nucleus</location>
    </subcellularLocation>
</comment>
<comment type="caution">
    <text evidence="6">The sequence shown here is derived from an EMBL/GenBank/DDBJ whole genome shotgun (WGS) entry which is preliminary data.</text>
</comment>
<evidence type="ECO:0000313" key="6">
    <source>
        <dbReference type="EMBL" id="KAK6971523.1"/>
    </source>
</evidence>
<feature type="non-terminal residue" evidence="6">
    <location>
        <position position="254"/>
    </location>
</feature>
<protein>
    <submittedName>
        <fullName evidence="6">HAT family dimerization domain-containing protein</fullName>
    </submittedName>
</protein>
<keyword evidence="3" id="KW-0863">Zinc-finger</keyword>
<dbReference type="GO" id="GO:0005634">
    <property type="term" value="C:nucleus"/>
    <property type="evidence" value="ECO:0007669"/>
    <property type="project" value="UniProtKB-SubCell"/>
</dbReference>
<dbReference type="InterPro" id="IPR052035">
    <property type="entry name" value="ZnF_BED_domain_contain"/>
</dbReference>
<dbReference type="EMBL" id="JAWWNJ010000210">
    <property type="protein sequence ID" value="KAK6971523.1"/>
    <property type="molecule type" value="Genomic_DNA"/>
</dbReference>
<evidence type="ECO:0000256" key="3">
    <source>
        <dbReference type="ARBA" id="ARBA00022771"/>
    </source>
</evidence>
<accession>A0AAV9Z4K2</accession>
<evidence type="ECO:0000256" key="5">
    <source>
        <dbReference type="ARBA" id="ARBA00023242"/>
    </source>
</evidence>
<sequence length="254" mass="29476">LDALDRDPIATIRTVVRQVSSSVRRHFFSAVLRALEKKDLQLLRDVVTRWSSTLLMVERAILLRQAIDQFLSRNEFEELHKYRLSDSEWDALDVFKKILEVPHAFQQRLSAEKTPTLSYALPAFEAMASRWERMQEDRPEVSNIIQQGLDKLGSYQDRLERVPACTLAMTVDPQIKLRWFAKFRPEKIDWAKDLFKRELHKYKAEGNTSPVRREPTNWVDEVLGFDLHAPFSRAADSVDEEADVYLADSQVGTG</sequence>
<name>A0AAV9Z4K2_9AGAR</name>
<dbReference type="SUPFAM" id="SSF53098">
    <property type="entry name" value="Ribonuclease H-like"/>
    <property type="match status" value="1"/>
</dbReference>
<organism evidence="6 7">
    <name type="scientific">Favolaschia claudopus</name>
    <dbReference type="NCBI Taxonomy" id="2862362"/>
    <lineage>
        <taxon>Eukaryota</taxon>
        <taxon>Fungi</taxon>
        <taxon>Dikarya</taxon>
        <taxon>Basidiomycota</taxon>
        <taxon>Agaricomycotina</taxon>
        <taxon>Agaricomycetes</taxon>
        <taxon>Agaricomycetidae</taxon>
        <taxon>Agaricales</taxon>
        <taxon>Marasmiineae</taxon>
        <taxon>Mycenaceae</taxon>
        <taxon>Favolaschia</taxon>
    </lineage>
</organism>
<feature type="non-terminal residue" evidence="6">
    <location>
        <position position="1"/>
    </location>
</feature>
<dbReference type="AlphaFoldDB" id="A0AAV9Z4K2"/>
<keyword evidence="7" id="KW-1185">Reference proteome</keyword>
<dbReference type="Proteomes" id="UP001362999">
    <property type="component" value="Unassembled WGS sequence"/>
</dbReference>
<keyword evidence="4" id="KW-0862">Zinc</keyword>
<gene>
    <name evidence="6" type="ORF">R3P38DRAFT_2411460</name>
</gene>
<reference evidence="6 7" key="1">
    <citation type="journal article" date="2024" name="J Genomics">
        <title>Draft genome sequencing and assembly of Favolaschia claudopus CIRM-BRFM 2984 isolated from oak limbs.</title>
        <authorList>
            <person name="Navarro D."/>
            <person name="Drula E."/>
            <person name="Chaduli D."/>
            <person name="Cazenave R."/>
            <person name="Ahrendt S."/>
            <person name="Wang J."/>
            <person name="Lipzen A."/>
            <person name="Daum C."/>
            <person name="Barry K."/>
            <person name="Grigoriev I.V."/>
            <person name="Favel A."/>
            <person name="Rosso M.N."/>
            <person name="Martin F."/>
        </authorList>
    </citation>
    <scope>NUCLEOTIDE SEQUENCE [LARGE SCALE GENOMIC DNA]</scope>
    <source>
        <strain evidence="6 7">CIRM-BRFM 2984</strain>
    </source>
</reference>
<evidence type="ECO:0000256" key="1">
    <source>
        <dbReference type="ARBA" id="ARBA00004123"/>
    </source>
</evidence>
<dbReference type="PANTHER" id="PTHR46481">
    <property type="entry name" value="ZINC FINGER BED DOMAIN-CONTAINING PROTEIN 4"/>
    <property type="match status" value="1"/>
</dbReference>
<dbReference type="GO" id="GO:0008270">
    <property type="term" value="F:zinc ion binding"/>
    <property type="evidence" value="ECO:0007669"/>
    <property type="project" value="UniProtKB-KW"/>
</dbReference>
<dbReference type="InterPro" id="IPR012337">
    <property type="entry name" value="RNaseH-like_sf"/>
</dbReference>
<evidence type="ECO:0000256" key="2">
    <source>
        <dbReference type="ARBA" id="ARBA00022723"/>
    </source>
</evidence>
<evidence type="ECO:0000313" key="7">
    <source>
        <dbReference type="Proteomes" id="UP001362999"/>
    </source>
</evidence>
<dbReference type="PANTHER" id="PTHR46481:SF10">
    <property type="entry name" value="ZINC FINGER BED DOMAIN-CONTAINING PROTEIN 39"/>
    <property type="match status" value="1"/>
</dbReference>
<keyword evidence="5" id="KW-0539">Nucleus</keyword>
<proteinExistence type="predicted"/>